<evidence type="ECO:0000256" key="3">
    <source>
        <dbReference type="ARBA" id="ARBA00023125"/>
    </source>
</evidence>
<dbReference type="InterPro" id="IPR016032">
    <property type="entry name" value="Sig_transdc_resp-reg_C-effctor"/>
</dbReference>
<keyword evidence="4" id="KW-0804">Transcription</keyword>
<dbReference type="PRINTS" id="PR00038">
    <property type="entry name" value="HTHLUXR"/>
</dbReference>
<dbReference type="SUPFAM" id="SSF46894">
    <property type="entry name" value="C-terminal effector domain of the bipartite response regulators"/>
    <property type="match status" value="1"/>
</dbReference>
<dbReference type="CDD" id="cd06170">
    <property type="entry name" value="LuxR_C_like"/>
    <property type="match status" value="1"/>
</dbReference>
<dbReference type="SUPFAM" id="SSF52172">
    <property type="entry name" value="CheY-like"/>
    <property type="match status" value="1"/>
</dbReference>
<protein>
    <submittedName>
        <fullName evidence="8">Uncharacterized protein</fullName>
    </submittedName>
</protein>
<keyword evidence="1 5" id="KW-0597">Phosphoprotein</keyword>
<accession>K9EE82</accession>
<dbReference type="EMBL" id="AGWL01000002">
    <property type="protein sequence ID" value="EKU95544.1"/>
    <property type="molecule type" value="Genomic_DNA"/>
</dbReference>
<dbReference type="InterPro" id="IPR000792">
    <property type="entry name" value="Tscrpt_reg_LuxR_C"/>
</dbReference>
<dbReference type="Pfam" id="PF00196">
    <property type="entry name" value="GerE"/>
    <property type="match status" value="1"/>
</dbReference>
<dbReference type="PANTHER" id="PTHR43214:SF24">
    <property type="entry name" value="TRANSCRIPTIONAL REGULATORY PROTEIN NARL-RELATED"/>
    <property type="match status" value="1"/>
</dbReference>
<evidence type="ECO:0000313" key="8">
    <source>
        <dbReference type="EMBL" id="EKU95544.1"/>
    </source>
</evidence>
<dbReference type="InterPro" id="IPR001789">
    <property type="entry name" value="Sig_transdc_resp-reg_receiver"/>
</dbReference>
<dbReference type="InterPro" id="IPR039420">
    <property type="entry name" value="WalR-like"/>
</dbReference>
<sequence>MTAQEMIRVGIIDDQQLVRTGIAMVIDSQDDMEVVMEAPDGDLALRRLAVVPVDVVLMDIRMPKLDGIEATRRITSTTFSHAVAPKVIVLTTFELDEYVMSAIGAGASGFLLKEAPPEDMLRAIRTVYEGDAVLDPASTKRLLAQVSRRQASENRIDPSRLEDLTERESEVLRHMAQGESNAEIAHSLDVAEATVKTHVGKIFSKLHVRDRVQAVVLAFASGLVNPGDISFASSGEEE</sequence>
<evidence type="ECO:0000313" key="9">
    <source>
        <dbReference type="Proteomes" id="UP000009888"/>
    </source>
</evidence>
<keyword evidence="2" id="KW-0805">Transcription regulation</keyword>
<dbReference type="eggNOG" id="COG2197">
    <property type="taxonomic scope" value="Bacteria"/>
</dbReference>
<dbReference type="STRING" id="202789.GCA_001457435_01807"/>
<dbReference type="PANTHER" id="PTHR43214">
    <property type="entry name" value="TWO-COMPONENT RESPONSE REGULATOR"/>
    <property type="match status" value="1"/>
</dbReference>
<dbReference type="Pfam" id="PF00072">
    <property type="entry name" value="Response_reg"/>
    <property type="match status" value="1"/>
</dbReference>
<dbReference type="PROSITE" id="PS50043">
    <property type="entry name" value="HTH_LUXR_2"/>
    <property type="match status" value="1"/>
</dbReference>
<gene>
    <name evidence="8" type="ORF">HMPREF9233_00331</name>
</gene>
<dbReference type="InterPro" id="IPR011006">
    <property type="entry name" value="CheY-like_superfamily"/>
</dbReference>
<evidence type="ECO:0000259" key="6">
    <source>
        <dbReference type="PROSITE" id="PS50043"/>
    </source>
</evidence>
<comment type="caution">
    <text evidence="8">The sequence shown here is derived from an EMBL/GenBank/DDBJ whole genome shotgun (WGS) entry which is preliminary data.</text>
</comment>
<proteinExistence type="predicted"/>
<reference evidence="8 9" key="1">
    <citation type="submission" date="2012-09" db="EMBL/GenBank/DDBJ databases">
        <title>The Genome Sequence of Actinobaculum massiliae ACS-171-V-COL2.</title>
        <authorList>
            <consortium name="The Broad Institute Genome Sequencing Platform"/>
            <person name="Earl A."/>
            <person name="Ward D."/>
            <person name="Feldgarden M."/>
            <person name="Gevers D."/>
            <person name="Saerens B."/>
            <person name="Vaneechoutte M."/>
            <person name="Walker B."/>
            <person name="Young S.K."/>
            <person name="Zeng Q."/>
            <person name="Gargeya S."/>
            <person name="Fitzgerald M."/>
            <person name="Haas B."/>
            <person name="Abouelleil A."/>
            <person name="Alvarado L."/>
            <person name="Arachchi H.M."/>
            <person name="Berlin A."/>
            <person name="Chapman S.B."/>
            <person name="Goldberg J."/>
            <person name="Griggs A."/>
            <person name="Gujja S."/>
            <person name="Hansen M."/>
            <person name="Howarth C."/>
            <person name="Imamovic A."/>
            <person name="Larimer J."/>
            <person name="McCowen C."/>
            <person name="Montmayeur A."/>
            <person name="Murphy C."/>
            <person name="Neiman D."/>
            <person name="Pearson M."/>
            <person name="Priest M."/>
            <person name="Roberts A."/>
            <person name="Saif S."/>
            <person name="Shea T."/>
            <person name="Sisk P."/>
            <person name="Sykes S."/>
            <person name="Wortman J."/>
            <person name="Nusbaum C."/>
            <person name="Birren B."/>
        </authorList>
    </citation>
    <scope>NUCLEOTIDE SEQUENCE [LARGE SCALE GENOMIC DNA]</scope>
    <source>
        <strain evidence="9">ACS-171-V-Col2</strain>
    </source>
</reference>
<evidence type="ECO:0000259" key="7">
    <source>
        <dbReference type="PROSITE" id="PS50110"/>
    </source>
</evidence>
<evidence type="ECO:0000256" key="1">
    <source>
        <dbReference type="ARBA" id="ARBA00022553"/>
    </source>
</evidence>
<feature type="modified residue" description="4-aspartylphosphate" evidence="5">
    <location>
        <position position="59"/>
    </location>
</feature>
<dbReference type="Gene3D" id="3.40.50.2300">
    <property type="match status" value="1"/>
</dbReference>
<organism evidence="8 9">
    <name type="scientific">Actinobaculum massiliense ACS-171-V-Col2</name>
    <dbReference type="NCBI Taxonomy" id="883066"/>
    <lineage>
        <taxon>Bacteria</taxon>
        <taxon>Bacillati</taxon>
        <taxon>Actinomycetota</taxon>
        <taxon>Actinomycetes</taxon>
        <taxon>Actinomycetales</taxon>
        <taxon>Actinomycetaceae</taxon>
        <taxon>Actinobaculum</taxon>
    </lineage>
</organism>
<feature type="domain" description="Response regulatory" evidence="7">
    <location>
        <begin position="8"/>
        <end position="128"/>
    </location>
</feature>
<evidence type="ECO:0000256" key="5">
    <source>
        <dbReference type="PROSITE-ProRule" id="PRU00169"/>
    </source>
</evidence>
<dbReference type="CDD" id="cd17535">
    <property type="entry name" value="REC_NarL-like"/>
    <property type="match status" value="1"/>
</dbReference>
<dbReference type="Proteomes" id="UP000009888">
    <property type="component" value="Unassembled WGS sequence"/>
</dbReference>
<dbReference type="InterPro" id="IPR058245">
    <property type="entry name" value="NreC/VraR/RcsB-like_REC"/>
</dbReference>
<dbReference type="SMART" id="SM00448">
    <property type="entry name" value="REC"/>
    <property type="match status" value="1"/>
</dbReference>
<dbReference type="GO" id="GO:0006355">
    <property type="term" value="P:regulation of DNA-templated transcription"/>
    <property type="evidence" value="ECO:0007669"/>
    <property type="project" value="InterPro"/>
</dbReference>
<dbReference type="HOGENOM" id="CLU_000445_90_10_11"/>
<dbReference type="AlphaFoldDB" id="K9EE82"/>
<feature type="domain" description="HTH luxR-type" evidence="6">
    <location>
        <begin position="157"/>
        <end position="222"/>
    </location>
</feature>
<dbReference type="SMART" id="SM00421">
    <property type="entry name" value="HTH_LUXR"/>
    <property type="match status" value="1"/>
</dbReference>
<dbReference type="GO" id="GO:0000160">
    <property type="term" value="P:phosphorelay signal transduction system"/>
    <property type="evidence" value="ECO:0007669"/>
    <property type="project" value="InterPro"/>
</dbReference>
<keyword evidence="3" id="KW-0238">DNA-binding</keyword>
<dbReference type="PATRIC" id="fig|883066.3.peg.344"/>
<dbReference type="GO" id="GO:0003677">
    <property type="term" value="F:DNA binding"/>
    <property type="evidence" value="ECO:0007669"/>
    <property type="project" value="UniProtKB-KW"/>
</dbReference>
<evidence type="ECO:0000256" key="4">
    <source>
        <dbReference type="ARBA" id="ARBA00023163"/>
    </source>
</evidence>
<dbReference type="RefSeq" id="WP_007000549.1">
    <property type="nucleotide sequence ID" value="NZ_JH992955.1"/>
</dbReference>
<evidence type="ECO:0000256" key="2">
    <source>
        <dbReference type="ARBA" id="ARBA00023015"/>
    </source>
</evidence>
<dbReference type="PROSITE" id="PS50110">
    <property type="entry name" value="RESPONSE_REGULATORY"/>
    <property type="match status" value="1"/>
</dbReference>
<name>K9EE82_9ACTO</name>
<keyword evidence="9" id="KW-1185">Reference proteome</keyword>